<evidence type="ECO:0000256" key="9">
    <source>
        <dbReference type="ARBA" id="ARBA00034074"/>
    </source>
</evidence>
<comment type="catalytic activity">
    <reaction evidence="9">
        <text>(1,4-alpha-D-galacturonosyl)n+m + H2O = (1,4-alpha-D-galacturonosyl)n + (1,4-alpha-D-galacturonosyl)m.</text>
        <dbReference type="EC" id="3.2.1.15"/>
    </reaction>
</comment>
<organism evidence="13 14">
    <name type="scientific">Rhodofomes roseus</name>
    <dbReference type="NCBI Taxonomy" id="34475"/>
    <lineage>
        <taxon>Eukaryota</taxon>
        <taxon>Fungi</taxon>
        <taxon>Dikarya</taxon>
        <taxon>Basidiomycota</taxon>
        <taxon>Agaricomycotina</taxon>
        <taxon>Agaricomycetes</taxon>
        <taxon>Polyporales</taxon>
        <taxon>Rhodofomes</taxon>
    </lineage>
</organism>
<dbReference type="InterPro" id="IPR012334">
    <property type="entry name" value="Pectin_lyas_fold"/>
</dbReference>
<reference evidence="13 14" key="1">
    <citation type="journal article" date="2021" name="Environ. Microbiol.">
        <title>Gene family expansions and transcriptome signatures uncover fungal adaptations to wood decay.</title>
        <authorList>
            <person name="Hage H."/>
            <person name="Miyauchi S."/>
            <person name="Viragh M."/>
            <person name="Drula E."/>
            <person name="Min B."/>
            <person name="Chaduli D."/>
            <person name="Navarro D."/>
            <person name="Favel A."/>
            <person name="Norest M."/>
            <person name="Lesage-Meessen L."/>
            <person name="Balint B."/>
            <person name="Merenyi Z."/>
            <person name="de Eugenio L."/>
            <person name="Morin E."/>
            <person name="Martinez A.T."/>
            <person name="Baldrian P."/>
            <person name="Stursova M."/>
            <person name="Martinez M.J."/>
            <person name="Novotny C."/>
            <person name="Magnuson J.K."/>
            <person name="Spatafora J.W."/>
            <person name="Maurice S."/>
            <person name="Pangilinan J."/>
            <person name="Andreopoulos W."/>
            <person name="LaButti K."/>
            <person name="Hundley H."/>
            <person name="Na H."/>
            <person name="Kuo A."/>
            <person name="Barry K."/>
            <person name="Lipzen A."/>
            <person name="Henrissat B."/>
            <person name="Riley R."/>
            <person name="Ahrendt S."/>
            <person name="Nagy L.G."/>
            <person name="Grigoriev I.V."/>
            <person name="Martin F."/>
            <person name="Rosso M.N."/>
        </authorList>
    </citation>
    <scope>NUCLEOTIDE SEQUENCE [LARGE SCALE GENOMIC DNA]</scope>
    <source>
        <strain evidence="13 14">CIRM-BRFM 1785</strain>
    </source>
</reference>
<dbReference type="GeneID" id="72000288"/>
<dbReference type="EC" id="3.2.1.15" evidence="2"/>
<feature type="chain" id="PRO_5046221877" description="endo-polygalacturonase" evidence="12">
    <location>
        <begin position="19"/>
        <end position="380"/>
    </location>
</feature>
<evidence type="ECO:0000256" key="11">
    <source>
        <dbReference type="RuleBase" id="RU361169"/>
    </source>
</evidence>
<evidence type="ECO:0000256" key="1">
    <source>
        <dbReference type="ARBA" id="ARBA00008834"/>
    </source>
</evidence>
<dbReference type="InterPro" id="IPR006626">
    <property type="entry name" value="PbH1"/>
</dbReference>
<dbReference type="PROSITE" id="PS00502">
    <property type="entry name" value="POLYGALACTURONASE"/>
    <property type="match status" value="1"/>
</dbReference>
<evidence type="ECO:0000313" key="13">
    <source>
        <dbReference type="EMBL" id="KAH9837189.1"/>
    </source>
</evidence>
<dbReference type="SMART" id="SM00710">
    <property type="entry name" value="PbH1"/>
    <property type="match status" value="8"/>
</dbReference>
<dbReference type="PANTHER" id="PTHR31884:SF1">
    <property type="entry name" value="POLYGALACTURONASE"/>
    <property type="match status" value="1"/>
</dbReference>
<feature type="signal peptide" evidence="12">
    <location>
        <begin position="1"/>
        <end position="18"/>
    </location>
</feature>
<keyword evidence="5 11" id="KW-0378">Hydrolase</keyword>
<evidence type="ECO:0000256" key="2">
    <source>
        <dbReference type="ARBA" id="ARBA00012736"/>
    </source>
</evidence>
<evidence type="ECO:0000256" key="8">
    <source>
        <dbReference type="ARBA" id="ARBA00023316"/>
    </source>
</evidence>
<evidence type="ECO:0000256" key="7">
    <source>
        <dbReference type="ARBA" id="ARBA00023295"/>
    </source>
</evidence>
<gene>
    <name evidence="13" type="ORF">C8Q71DRAFT_589491</name>
</gene>
<evidence type="ECO:0000256" key="4">
    <source>
        <dbReference type="ARBA" id="ARBA00022737"/>
    </source>
</evidence>
<keyword evidence="6" id="KW-1015">Disulfide bond</keyword>
<feature type="active site" evidence="10">
    <location>
        <position position="222"/>
    </location>
</feature>
<dbReference type="RefSeq" id="XP_047779358.1">
    <property type="nucleotide sequence ID" value="XM_047919556.1"/>
</dbReference>
<dbReference type="InterPro" id="IPR050434">
    <property type="entry name" value="Glycosyl_hydrlase_28"/>
</dbReference>
<keyword evidence="4" id="KW-0677">Repeat</keyword>
<evidence type="ECO:0000256" key="6">
    <source>
        <dbReference type="ARBA" id="ARBA00023157"/>
    </source>
</evidence>
<comment type="similarity">
    <text evidence="1 11">Belongs to the glycosyl hydrolase 28 family.</text>
</comment>
<keyword evidence="3 12" id="KW-0732">Signal</keyword>
<sequence length="380" mass="39451">MFSTTLLFVALLVLRAVAVPEGTKTAKRATCTVDSVSTANDVSDCSTVVIKEFTVPDGDTITMSFADSASVTMTGDVTFASTTASGPLITFEGSDVTFNGGDYTFDGNGADYWDGKGTNGGKTKPHPFMKIKASGTFEDFTVLNTPAQAISVGNDDTLVISKVTVDNSAGDTDDLGHNTDGFDVSASNVKIANCVVKNQDDCIAINSGSSIVFEDNTCSGGHGMSIGSIASGKTVSGVTFAGNTVTDSMYGIRIKVDKDATSGSVSDITYSQNTISGISEYGVLITQSYPDNDGTPGTDTTISDVNFDGEATTVAVDSNAYRLTIDCGKCTGTWDFKELTISGGKQGTVSANDAKVRPLILYGHSFSPLNVHSQINGGSY</sequence>
<dbReference type="EMBL" id="JADCUA010000009">
    <property type="protein sequence ID" value="KAH9837189.1"/>
    <property type="molecule type" value="Genomic_DNA"/>
</dbReference>
<evidence type="ECO:0000313" key="14">
    <source>
        <dbReference type="Proteomes" id="UP000814176"/>
    </source>
</evidence>
<proteinExistence type="inferred from homology"/>
<accession>A0ABQ8KH48</accession>
<protein>
    <recommendedName>
        <fullName evidence="2">endo-polygalacturonase</fullName>
        <ecNumber evidence="2">3.2.1.15</ecNumber>
    </recommendedName>
</protein>
<dbReference type="InterPro" id="IPR011050">
    <property type="entry name" value="Pectin_lyase_fold/virulence"/>
</dbReference>
<dbReference type="InterPro" id="IPR000743">
    <property type="entry name" value="Glyco_hydro_28"/>
</dbReference>
<comment type="caution">
    <text evidence="13">The sequence shown here is derived from an EMBL/GenBank/DDBJ whole genome shotgun (WGS) entry which is preliminary data.</text>
</comment>
<name>A0ABQ8KH48_9APHY</name>
<dbReference type="Pfam" id="PF00295">
    <property type="entry name" value="Glyco_hydro_28"/>
    <property type="match status" value="1"/>
</dbReference>
<keyword evidence="14" id="KW-1185">Reference proteome</keyword>
<keyword evidence="8" id="KW-0961">Cell wall biogenesis/degradation</keyword>
<evidence type="ECO:0000256" key="3">
    <source>
        <dbReference type="ARBA" id="ARBA00022729"/>
    </source>
</evidence>
<dbReference type="Gene3D" id="2.160.20.10">
    <property type="entry name" value="Single-stranded right-handed beta-helix, Pectin lyase-like"/>
    <property type="match status" value="1"/>
</dbReference>
<dbReference type="PANTHER" id="PTHR31884">
    <property type="entry name" value="POLYGALACTURONASE"/>
    <property type="match status" value="1"/>
</dbReference>
<evidence type="ECO:0000256" key="5">
    <source>
        <dbReference type="ARBA" id="ARBA00022801"/>
    </source>
</evidence>
<dbReference type="Proteomes" id="UP000814176">
    <property type="component" value="Unassembled WGS sequence"/>
</dbReference>
<evidence type="ECO:0000256" key="10">
    <source>
        <dbReference type="PROSITE-ProRule" id="PRU10052"/>
    </source>
</evidence>
<keyword evidence="7 11" id="KW-0326">Glycosidase</keyword>
<dbReference type="SUPFAM" id="SSF51126">
    <property type="entry name" value="Pectin lyase-like"/>
    <property type="match status" value="1"/>
</dbReference>
<evidence type="ECO:0000256" key="12">
    <source>
        <dbReference type="SAM" id="SignalP"/>
    </source>
</evidence>